<evidence type="ECO:0000313" key="1">
    <source>
        <dbReference type="EMBL" id="KAI0052018.1"/>
    </source>
</evidence>
<reference evidence="1" key="1">
    <citation type="submission" date="2021-02" db="EMBL/GenBank/DDBJ databases">
        <authorList>
            <consortium name="DOE Joint Genome Institute"/>
            <person name="Ahrendt S."/>
            <person name="Looney B.P."/>
            <person name="Miyauchi S."/>
            <person name="Morin E."/>
            <person name="Drula E."/>
            <person name="Courty P.E."/>
            <person name="Chicoki N."/>
            <person name="Fauchery L."/>
            <person name="Kohler A."/>
            <person name="Kuo A."/>
            <person name="Labutti K."/>
            <person name="Pangilinan J."/>
            <person name="Lipzen A."/>
            <person name="Riley R."/>
            <person name="Andreopoulos W."/>
            <person name="He G."/>
            <person name="Johnson J."/>
            <person name="Barry K.W."/>
            <person name="Grigoriev I.V."/>
            <person name="Nagy L."/>
            <person name="Hibbett D."/>
            <person name="Henrissat B."/>
            <person name="Matheny P.B."/>
            <person name="Labbe J."/>
            <person name="Martin F."/>
        </authorList>
    </citation>
    <scope>NUCLEOTIDE SEQUENCE</scope>
    <source>
        <strain evidence="1">FP105234-sp</strain>
    </source>
</reference>
<gene>
    <name evidence="1" type="ORF">FA95DRAFT_1533560</name>
</gene>
<evidence type="ECO:0000313" key="2">
    <source>
        <dbReference type="Proteomes" id="UP000814033"/>
    </source>
</evidence>
<reference evidence="1" key="2">
    <citation type="journal article" date="2022" name="New Phytol.">
        <title>Evolutionary transition to the ectomycorrhizal habit in the genomes of a hyperdiverse lineage of mushroom-forming fungi.</title>
        <authorList>
            <person name="Looney B."/>
            <person name="Miyauchi S."/>
            <person name="Morin E."/>
            <person name="Drula E."/>
            <person name="Courty P.E."/>
            <person name="Kohler A."/>
            <person name="Kuo A."/>
            <person name="LaButti K."/>
            <person name="Pangilinan J."/>
            <person name="Lipzen A."/>
            <person name="Riley R."/>
            <person name="Andreopoulos W."/>
            <person name="He G."/>
            <person name="Johnson J."/>
            <person name="Nolan M."/>
            <person name="Tritt A."/>
            <person name="Barry K.W."/>
            <person name="Grigoriev I.V."/>
            <person name="Nagy L.G."/>
            <person name="Hibbett D."/>
            <person name="Henrissat B."/>
            <person name="Matheny P.B."/>
            <person name="Labbe J."/>
            <person name="Martin F.M."/>
        </authorList>
    </citation>
    <scope>NUCLEOTIDE SEQUENCE</scope>
    <source>
        <strain evidence="1">FP105234-sp</strain>
    </source>
</reference>
<protein>
    <submittedName>
        <fullName evidence="1">Uncharacterized protein</fullName>
    </submittedName>
</protein>
<dbReference type="EMBL" id="MU275848">
    <property type="protein sequence ID" value="KAI0052018.1"/>
    <property type="molecule type" value="Genomic_DNA"/>
</dbReference>
<sequence>MVEGTSASTDAPPSVAVGAESKIYEVEMKDNSVKKGVDEDQTEILDDEESETEDLEEPIQVSRTRRHLARLSNRARLQDALRDVLDTSFIFDGTYAARSTYYPAHNPGLVVDGFGIVGLPLNPAEATRLRSFCSDAPFGNGERTVVNKAVRDTWELDPYRVRFTNPAWEPWLHATVVKDLCTSLGVSQAVKCEFYKMLLYEEGSHFLAHQDTEKANGMVATVVLVLPSTFQGGQVHVSHGAQHEVFDTAANSAFGTTALAWYTDVVHEVKPLTSGFRLALSYNIIHAGPSMPPRIPTADKAIAALERVLSAWRQADYRGEEPDGGAPPQKLAYLLDHRYSHANLSFDKLKGSDASLVHAVREVSDRVDFRIALGSLRYTAFGTGEDNGPPPRRGRWGYDKYDNEYGADRDVEMGDIHARSCTVQLISGPNGEHLESATTLEMEELMVDEDYFDEDSPDGQEYEGYQGNCAGSLEYFYHRTVLLIWPGSQNVEVITSLGGRDAAVASLKATTSLSPSQNDLELADIALHKGGVDAGSLVAGFAVRWHDAQLWRKAAASCRAASDVGVLGEAHLVDAYKALGFKNVVDIVEQTLTNSMSTSMRLGLISAIKSQPPSGDAILNAPSKWITAKRFQILSTLKRPKAQDMDPIIINSWSLGGSRILQDVVLPQLASFRLQLNWWQAFIRKIQVKEAGPDENRFTGWPEPVFALAKPTLEKSLTRIASNVERVNFIEKVEALASSEAIFVDWCADRRAWAIQSLAVPSVTDIPLFIQLQKKDLVFLETTLVSKLQRVPFAVNFWKSLLEQFTLLFNESRATLPDRWRELLLDTLREPLRHHLQSLTTNRERLEVLEHITCATVLAQQAFSDFVAASRRTVLDALVKPTVQEVTQLARALEDDTTYGPSSLLPQLRNLQLPLDFWQSFITTVHSRVTSLISKGWKPEAFTAFLKSLLEVAIMQTKIDCAQKPTPPPPQSYYWHGRYRMSSAPTSVLPSSGSVFGVVRDLLTLCIETGNTPLAYNIFHAIFAHHTKKTFLDYMLIPLFPVVLDVLKAHRLTPDTVPFNAFFCQGVVMFIGVLGAKPTGSTTSPCTCEDCNTVNVLLASLQNDVSWPAGQHRRLHVATSLCSLPGLTLSTVTVGSPHSLRIIKSPAFSELVLWKTRSDQGLKLLESVGSDAVWQKMCAEREGLTNLRKALRGELISHPTNAQDLASSSTSNAAPAALAPPAAPLRMPPAGNFAARAPAPLASFPPTVATGLLHPSHLATGPTTVPQKRKHAVGRHWLDG</sequence>
<organism evidence="1 2">
    <name type="scientific">Auriscalpium vulgare</name>
    <dbReference type="NCBI Taxonomy" id="40419"/>
    <lineage>
        <taxon>Eukaryota</taxon>
        <taxon>Fungi</taxon>
        <taxon>Dikarya</taxon>
        <taxon>Basidiomycota</taxon>
        <taxon>Agaricomycotina</taxon>
        <taxon>Agaricomycetes</taxon>
        <taxon>Russulales</taxon>
        <taxon>Auriscalpiaceae</taxon>
        <taxon>Auriscalpium</taxon>
    </lineage>
</organism>
<proteinExistence type="predicted"/>
<comment type="caution">
    <text evidence="1">The sequence shown here is derived from an EMBL/GenBank/DDBJ whole genome shotgun (WGS) entry which is preliminary data.</text>
</comment>
<accession>A0ACB8S6C2</accession>
<keyword evidence="2" id="KW-1185">Reference proteome</keyword>
<name>A0ACB8S6C2_9AGAM</name>
<dbReference type="Proteomes" id="UP000814033">
    <property type="component" value="Unassembled WGS sequence"/>
</dbReference>